<dbReference type="Gene3D" id="3.40.50.410">
    <property type="entry name" value="von Willebrand factor, type A domain"/>
    <property type="match status" value="1"/>
</dbReference>
<dbReference type="PROSITE" id="PS50234">
    <property type="entry name" value="VWFA"/>
    <property type="match status" value="1"/>
</dbReference>
<feature type="signal peptide" evidence="2">
    <location>
        <begin position="1"/>
        <end position="27"/>
    </location>
</feature>
<evidence type="ECO:0000256" key="1">
    <source>
        <dbReference type="SAM" id="Phobius"/>
    </source>
</evidence>
<keyword evidence="5" id="KW-1185">Reference proteome</keyword>
<dbReference type="InterPro" id="IPR002035">
    <property type="entry name" value="VWF_A"/>
</dbReference>
<proteinExistence type="predicted"/>
<reference evidence="4" key="1">
    <citation type="submission" date="2022-06" db="EMBL/GenBank/DDBJ databases">
        <title>WGS of actinobacteria.</title>
        <authorList>
            <person name="Thawai C."/>
        </authorList>
    </citation>
    <scope>NUCLEOTIDE SEQUENCE</scope>
    <source>
        <strain evidence="4">AA8</strain>
    </source>
</reference>
<dbReference type="InterPro" id="IPR036465">
    <property type="entry name" value="vWFA_dom_sf"/>
</dbReference>
<comment type="caution">
    <text evidence="4">The sequence shown here is derived from an EMBL/GenBank/DDBJ whole genome shotgun (WGS) entry which is preliminary data.</text>
</comment>
<keyword evidence="1" id="KW-0812">Transmembrane</keyword>
<sequence>MIIRKRLAAGACALLAALAGGIAPANAADGPPKDSPKVELVLDVSGSMRAQDVDGGSRTRMAAAKQAFNEVIDAVPADVRLGIRTLGANYAGDDKELGCRDSKQLYRVGPVDRTEAKTAVATLQPTGWTPIGYALRGADQDLGTDGGTRRIVLITDGEDSCGQPDPCDVARELAAKGTHLTIDTLGLAQDDKTREQLSCIAEATGGTYSTVRHTKELSGRIKQLVRRAETPVETPKPVKGADACSKAPEIGAGLWTDRETFSEHRWYRVNVKPGQELRTSVSIGADRAVDRDYGVLVRAVSEGGQELVRGAESGSGRTDVISSGLRYPYGQAGDKDKAKEDGKEPRTVCLEVSSSFSAPAGVKRDPGLPVELAVDLVDAPDDPSDLAAFGLGRGWVLLAVLALTGLIAGLVWGWVSRWRVTVWRAN</sequence>
<feature type="transmembrane region" description="Helical" evidence="1">
    <location>
        <begin position="394"/>
        <end position="415"/>
    </location>
</feature>
<evidence type="ECO:0000259" key="3">
    <source>
        <dbReference type="PROSITE" id="PS50234"/>
    </source>
</evidence>
<keyword evidence="1" id="KW-0472">Membrane</keyword>
<keyword evidence="2" id="KW-0732">Signal</keyword>
<name>A0A9X2RMP5_9ACTN</name>
<dbReference type="Pfam" id="PF13519">
    <property type="entry name" value="VWA_2"/>
    <property type="match status" value="1"/>
</dbReference>
<accession>A0A9X2RMP5</accession>
<evidence type="ECO:0000313" key="5">
    <source>
        <dbReference type="Proteomes" id="UP001142374"/>
    </source>
</evidence>
<feature type="chain" id="PRO_5040819093" evidence="2">
    <location>
        <begin position="28"/>
        <end position="426"/>
    </location>
</feature>
<protein>
    <submittedName>
        <fullName evidence="4">VWA domain-containing protein</fullName>
    </submittedName>
</protein>
<dbReference type="PANTHER" id="PTHR10579:SF43">
    <property type="entry name" value="ZINC FINGER (C3HC4-TYPE RING FINGER) FAMILY PROTEIN"/>
    <property type="match status" value="1"/>
</dbReference>
<dbReference type="PANTHER" id="PTHR10579">
    <property type="entry name" value="CALCIUM-ACTIVATED CHLORIDE CHANNEL REGULATOR"/>
    <property type="match status" value="1"/>
</dbReference>
<keyword evidence="1" id="KW-1133">Transmembrane helix</keyword>
<dbReference type="InterPro" id="IPR051266">
    <property type="entry name" value="CLCR"/>
</dbReference>
<dbReference type="RefSeq" id="WP_168094514.1">
    <property type="nucleotide sequence ID" value="NZ_JAATER010000262.1"/>
</dbReference>
<dbReference type="EMBL" id="JANIID010000004">
    <property type="protein sequence ID" value="MCQ8769576.1"/>
    <property type="molecule type" value="Genomic_DNA"/>
</dbReference>
<dbReference type="SMART" id="SM00327">
    <property type="entry name" value="VWA"/>
    <property type="match status" value="1"/>
</dbReference>
<dbReference type="AlphaFoldDB" id="A0A9X2RMP5"/>
<evidence type="ECO:0000256" key="2">
    <source>
        <dbReference type="SAM" id="SignalP"/>
    </source>
</evidence>
<organism evidence="4 5">
    <name type="scientific">Streptomyces telluris</name>
    <dbReference type="NCBI Taxonomy" id="2720021"/>
    <lineage>
        <taxon>Bacteria</taxon>
        <taxon>Bacillati</taxon>
        <taxon>Actinomycetota</taxon>
        <taxon>Actinomycetes</taxon>
        <taxon>Kitasatosporales</taxon>
        <taxon>Streptomycetaceae</taxon>
        <taxon>Streptomyces</taxon>
    </lineage>
</organism>
<dbReference type="Proteomes" id="UP001142374">
    <property type="component" value="Unassembled WGS sequence"/>
</dbReference>
<feature type="domain" description="VWFA" evidence="3">
    <location>
        <begin position="37"/>
        <end position="228"/>
    </location>
</feature>
<gene>
    <name evidence="4" type="ORF">NQU55_07245</name>
</gene>
<evidence type="ECO:0000313" key="4">
    <source>
        <dbReference type="EMBL" id="MCQ8769576.1"/>
    </source>
</evidence>
<dbReference type="SUPFAM" id="SSF53300">
    <property type="entry name" value="vWA-like"/>
    <property type="match status" value="1"/>
</dbReference>